<name>A0A653L2F0_AERVE</name>
<dbReference type="EMBL" id="CABWLC010000012">
    <property type="protein sequence ID" value="VXA85227.1"/>
    <property type="molecule type" value="Genomic_DNA"/>
</dbReference>
<evidence type="ECO:0000313" key="1">
    <source>
        <dbReference type="EMBL" id="VXA85227.1"/>
    </source>
</evidence>
<dbReference type="Proteomes" id="UP000439123">
    <property type="component" value="Unassembled WGS sequence"/>
</dbReference>
<organism evidence="1 2">
    <name type="scientific">Aeromonas veronii</name>
    <dbReference type="NCBI Taxonomy" id="654"/>
    <lineage>
        <taxon>Bacteria</taxon>
        <taxon>Pseudomonadati</taxon>
        <taxon>Pseudomonadota</taxon>
        <taxon>Gammaproteobacteria</taxon>
        <taxon>Aeromonadales</taxon>
        <taxon>Aeromonadaceae</taxon>
        <taxon>Aeromonas</taxon>
    </lineage>
</organism>
<dbReference type="AlphaFoldDB" id="A0A653L2F0"/>
<protein>
    <submittedName>
        <fullName evidence="1">N-acyl-D-glucosamine 2-epimerase</fullName>
    </submittedName>
</protein>
<dbReference type="InterPro" id="IPR008928">
    <property type="entry name" value="6-hairpin_glycosidase_sf"/>
</dbReference>
<dbReference type="InterPro" id="IPR012341">
    <property type="entry name" value="6hp_glycosidase-like_sf"/>
</dbReference>
<dbReference type="SUPFAM" id="SSF48208">
    <property type="entry name" value="Six-hairpin glycosidases"/>
    <property type="match status" value="1"/>
</dbReference>
<reference evidence="1 2" key="1">
    <citation type="submission" date="2019-10" db="EMBL/GenBank/DDBJ databases">
        <authorList>
            <person name="Karimi E."/>
        </authorList>
    </citation>
    <scope>NUCLEOTIDE SEQUENCE [LARGE SCALE GENOMIC DNA]</scope>
    <source>
        <strain evidence="1">Aeromonas sp. 8C</strain>
    </source>
</reference>
<sequence>MNINSLTKYYQSITLMGEVTHVDARAARFDLTLASGDEITAMVAKTTWYEVLKNLADDNRDRVPNPSDEGLIETLGRRDNAADGEQWDAQSQLYKYLKVGCMICVSGVYSQSDGQSQLSARRVVLMHSNPNKYGWEDNHWWNQQINSLFEQWLDTLFESKRELDENDFARHYRTYLGMVGNPLDNSSQECATLSRFLYGLSSSYLLTGNDRALSAARACAKYLINAYAILSHDREYCFWKFSRVKDENTTREILASQNYDDLGTYALYEQIYALSGLAQYYRITQDPWVLSYIVRTMAAFETFYLDAFRDGDPCFTGQGGYFSHIDTVTMRPDAVSLDRGLYNNKEKKNWNSIGDHIPAYLINLLVSVDPLPKSSHSAAWEELRSLCQKMLDDCVENIINHFPPEDESKFVNERFTKDWQPDHTWGWQQDRGIVGHNLKISWNLTRCGHYYEQRATRADEVGDVQTSDKCRQQARRCYDTALRLGHNMSEVGVDLLRGGIFDALERHPKNGMPTEFAWDPTKDFWQQEQAILAFYIMHGIDEQADPDGKLLRLARHCSAFWNLFFLDHDQRRVHFRTTESGEPVIDGQYGNQAGHAIAGYHAFELNYLANLYIHTYVKGDSFSLTYCPMHNSSVTTLNVMPDFFRPKDLIIINVKVNGMVVDIQDKTRFQIDISSYPEGAVIEVEYLPLRHGKTTEREIKDARLAISKIGMQR</sequence>
<accession>A0A653L2F0</accession>
<dbReference type="GO" id="GO:0005975">
    <property type="term" value="P:carbohydrate metabolic process"/>
    <property type="evidence" value="ECO:0007669"/>
    <property type="project" value="InterPro"/>
</dbReference>
<evidence type="ECO:0000313" key="2">
    <source>
        <dbReference type="Proteomes" id="UP000439123"/>
    </source>
</evidence>
<dbReference type="RefSeq" id="WP_159157202.1">
    <property type="nucleotide sequence ID" value="NZ_LR732798.1"/>
</dbReference>
<dbReference type="Gene3D" id="1.50.10.10">
    <property type="match status" value="1"/>
</dbReference>
<gene>
    <name evidence="1" type="ORF">AERO8C_20377</name>
</gene>
<proteinExistence type="predicted"/>